<reference evidence="2 4" key="1">
    <citation type="submission" date="2018-02" db="EMBL/GenBank/DDBJ databases">
        <title>Reclassifiation of [Polyangium] brachysporum DSM 7029 as Guopingzhaonella breviflexa gen. nov., sp. nov., a member of the family Comamonadaceae.</title>
        <authorList>
            <person name="Tang B."/>
        </authorList>
    </citation>
    <scope>NUCLEOTIDE SEQUENCE [LARGE SCALE GENOMIC DNA]</scope>
    <source>
        <strain evidence="2 4">DSM 15344</strain>
    </source>
</reference>
<accession>A0A2S5T4K1</accession>
<dbReference type="Proteomes" id="UP000239406">
    <property type="component" value="Unassembled WGS sequence"/>
</dbReference>
<reference evidence="3 5" key="2">
    <citation type="submission" date="2019-03" db="EMBL/GenBank/DDBJ databases">
        <title>Genomic Encyclopedia of Type Strains, Phase IV (KMG-IV): sequencing the most valuable type-strain genomes for metagenomic binning, comparative biology and taxonomic classification.</title>
        <authorList>
            <person name="Goeker M."/>
        </authorList>
    </citation>
    <scope>NUCLEOTIDE SEQUENCE [LARGE SCALE GENOMIC DNA]</scope>
    <source>
        <strain evidence="3 5">DSM 15264</strain>
    </source>
</reference>
<evidence type="ECO:0000313" key="4">
    <source>
        <dbReference type="Proteomes" id="UP000239406"/>
    </source>
</evidence>
<evidence type="ECO:0000313" key="3">
    <source>
        <dbReference type="EMBL" id="TCP06670.1"/>
    </source>
</evidence>
<dbReference type="GO" id="GO:0030288">
    <property type="term" value="C:outer membrane-bounded periplasmic space"/>
    <property type="evidence" value="ECO:0007669"/>
    <property type="project" value="InterPro"/>
</dbReference>
<dbReference type="Proteomes" id="UP000294772">
    <property type="component" value="Unassembled WGS sequence"/>
</dbReference>
<dbReference type="AlphaFoldDB" id="A0A2S5T4K1"/>
<keyword evidence="1" id="KW-0732">Signal</keyword>
<dbReference type="OrthoDB" id="6658595at2"/>
<dbReference type="EMBL" id="PSNY01000009">
    <property type="protein sequence ID" value="PPE69876.1"/>
    <property type="molecule type" value="Genomic_DNA"/>
</dbReference>
<proteinExistence type="predicted"/>
<name>A0A2S5T4K1_9BURK</name>
<organism evidence="2 4">
    <name type="scientific">Caldimonas thermodepolymerans</name>
    <dbReference type="NCBI Taxonomy" id="215580"/>
    <lineage>
        <taxon>Bacteria</taxon>
        <taxon>Pseudomonadati</taxon>
        <taxon>Pseudomonadota</taxon>
        <taxon>Betaproteobacteria</taxon>
        <taxon>Burkholderiales</taxon>
        <taxon>Sphaerotilaceae</taxon>
        <taxon>Caldimonas</taxon>
    </lineage>
</organism>
<dbReference type="PROSITE" id="PS51257">
    <property type="entry name" value="PROKAR_LIPOPROTEIN"/>
    <property type="match status" value="1"/>
</dbReference>
<evidence type="ECO:0000313" key="5">
    <source>
        <dbReference type="Proteomes" id="UP000294772"/>
    </source>
</evidence>
<dbReference type="RefSeq" id="WP_104357624.1">
    <property type="nucleotide sequence ID" value="NZ_CALFFA010000032.1"/>
</dbReference>
<dbReference type="InterPro" id="IPR005534">
    <property type="entry name" value="Curli_assmbl/transp-comp_CsgG"/>
</dbReference>
<feature type="chain" id="PRO_5040584309" evidence="1">
    <location>
        <begin position="18"/>
        <end position="267"/>
    </location>
</feature>
<feature type="signal peptide" evidence="1">
    <location>
        <begin position="1"/>
        <end position="17"/>
    </location>
</feature>
<evidence type="ECO:0000256" key="1">
    <source>
        <dbReference type="SAM" id="SignalP"/>
    </source>
</evidence>
<sequence length="267" mass="27331">MKALTIMTVPVAALALAGCMATNPTMGSGEAKTAVTGATAGASAENANPALERCNETMGTVALVEDQGASWYHQARSHQLQSTIPVLRMLVQQSNCFVVVERGRAMNNMRQERALQDSGELRKGSNFGKGQMVAADYTMSPSITFSQKGTGGLGGLLGGRLGSIGAVLGGSMKFNDASTVLTLVDNRSGVQLAAAEGSARNTDFSAVLGALGGGIGGLGGYGNTPEGKVVVAAFADSYNQLVRAVRNYRAQEVKGGLGTGGRLKVGK</sequence>
<protein>
    <submittedName>
        <fullName evidence="3">Curli biogenesis system outer membrane secretion channel CsgG</fullName>
    </submittedName>
    <submittedName>
        <fullName evidence="2">Peptidoglycan-binding protein</fullName>
    </submittedName>
</protein>
<evidence type="ECO:0000313" key="2">
    <source>
        <dbReference type="EMBL" id="PPE69876.1"/>
    </source>
</evidence>
<gene>
    <name evidence="2" type="ORF">C1702_10400</name>
    <name evidence="3" type="ORF">EV676_106154</name>
</gene>
<comment type="caution">
    <text evidence="2">The sequence shown here is derived from an EMBL/GenBank/DDBJ whole genome shotgun (WGS) entry which is preliminary data.</text>
</comment>
<keyword evidence="4" id="KW-1185">Reference proteome</keyword>
<dbReference type="EMBL" id="SLXF01000006">
    <property type="protein sequence ID" value="TCP06670.1"/>
    <property type="molecule type" value="Genomic_DNA"/>
</dbReference>
<dbReference type="Pfam" id="PF03783">
    <property type="entry name" value="CsgG"/>
    <property type="match status" value="1"/>
</dbReference>